<feature type="domain" description="DUF5824" evidence="1">
    <location>
        <begin position="57"/>
        <end position="180"/>
    </location>
</feature>
<dbReference type="EMBL" id="MN740373">
    <property type="protein sequence ID" value="QHU03221.1"/>
    <property type="molecule type" value="Genomic_DNA"/>
</dbReference>
<reference evidence="2" key="1">
    <citation type="journal article" date="2020" name="Nature">
        <title>Giant virus diversity and host interactions through global metagenomics.</title>
        <authorList>
            <person name="Schulz F."/>
            <person name="Roux S."/>
            <person name="Paez-Espino D."/>
            <person name="Jungbluth S."/>
            <person name="Walsh D.A."/>
            <person name="Denef V.J."/>
            <person name="McMahon K.D."/>
            <person name="Konstantinidis K.T."/>
            <person name="Eloe-Fadrosh E.A."/>
            <person name="Kyrpides N.C."/>
            <person name="Woyke T."/>
        </authorList>
    </citation>
    <scope>NUCLEOTIDE SEQUENCE</scope>
    <source>
        <strain evidence="2">GVMAG-M-3300026093-6</strain>
    </source>
</reference>
<protein>
    <recommendedName>
        <fullName evidence="1">DUF5824 domain-containing protein</fullName>
    </recommendedName>
</protein>
<organism evidence="2">
    <name type="scientific">viral metagenome</name>
    <dbReference type="NCBI Taxonomy" id="1070528"/>
    <lineage>
        <taxon>unclassified sequences</taxon>
        <taxon>metagenomes</taxon>
        <taxon>organismal metagenomes</taxon>
    </lineage>
</organism>
<name>A0A6C0JEB3_9ZZZZ</name>
<sequence>MNYYYIVNPLTNRKCSIHSQIGKKILNNYISQSGGALSQKEKDEKSKILKNANVYAPEGYFTGLTVEETKKRLERMKEGTKKSHKDASAYKDFETDFRDGERIKTKLSGYTKQWRKYFPNATSLEEKAKLTGVPFDIIEKVYNKGLAAWRTGHRPGATGQQWGYARVHSFLVKGKAYYTADNYLAKEAIKRSRIAKEWFEWVEGLCDGEENRDKYKWCKKACSKSECR</sequence>
<dbReference type="Pfam" id="PF19141">
    <property type="entry name" value="DUF5824"/>
    <property type="match status" value="1"/>
</dbReference>
<dbReference type="InterPro" id="IPR043862">
    <property type="entry name" value="DUF5824"/>
</dbReference>
<dbReference type="AlphaFoldDB" id="A0A6C0JEB3"/>
<evidence type="ECO:0000313" key="2">
    <source>
        <dbReference type="EMBL" id="QHU03221.1"/>
    </source>
</evidence>
<proteinExistence type="predicted"/>
<evidence type="ECO:0000259" key="1">
    <source>
        <dbReference type="Pfam" id="PF19141"/>
    </source>
</evidence>
<accession>A0A6C0JEB3</accession>